<name>A0ABR1IIP6_9AGAR</name>
<comment type="caution">
    <text evidence="1">The sequence shown here is derived from an EMBL/GenBank/DDBJ whole genome shotgun (WGS) entry which is preliminary data.</text>
</comment>
<protein>
    <submittedName>
        <fullName evidence="1">Uncharacterized protein</fullName>
    </submittedName>
</protein>
<accession>A0ABR1IIP6</accession>
<organism evidence="1 2">
    <name type="scientific">Marasmiellus scandens</name>
    <dbReference type="NCBI Taxonomy" id="2682957"/>
    <lineage>
        <taxon>Eukaryota</taxon>
        <taxon>Fungi</taxon>
        <taxon>Dikarya</taxon>
        <taxon>Basidiomycota</taxon>
        <taxon>Agaricomycotina</taxon>
        <taxon>Agaricomycetes</taxon>
        <taxon>Agaricomycetidae</taxon>
        <taxon>Agaricales</taxon>
        <taxon>Marasmiineae</taxon>
        <taxon>Omphalotaceae</taxon>
        <taxon>Marasmiellus</taxon>
    </lineage>
</organism>
<evidence type="ECO:0000313" key="2">
    <source>
        <dbReference type="Proteomes" id="UP001498398"/>
    </source>
</evidence>
<evidence type="ECO:0000313" key="1">
    <source>
        <dbReference type="EMBL" id="KAK7433704.1"/>
    </source>
</evidence>
<sequence>MRNTRGPLPTFTGEDIERRRSAVEDRLRELRDIISDLHLAIVVTAKNRSESEDDETRAELLEIMRKENGVRRKMQTEWDRLKGMYEDLMFLNATALLYSN</sequence>
<gene>
    <name evidence="1" type="ORF">VKT23_020622</name>
</gene>
<proteinExistence type="predicted"/>
<dbReference type="EMBL" id="JBANRG010000143">
    <property type="protein sequence ID" value="KAK7433704.1"/>
    <property type="molecule type" value="Genomic_DNA"/>
</dbReference>
<dbReference type="Proteomes" id="UP001498398">
    <property type="component" value="Unassembled WGS sequence"/>
</dbReference>
<reference evidence="1 2" key="1">
    <citation type="submission" date="2024-01" db="EMBL/GenBank/DDBJ databases">
        <title>A draft genome for the cacao thread blight pathogen Marasmiellus scandens.</title>
        <authorList>
            <person name="Baruah I.K."/>
            <person name="Leung J."/>
            <person name="Bukari Y."/>
            <person name="Amoako-Attah I."/>
            <person name="Meinhardt L.W."/>
            <person name="Bailey B.A."/>
            <person name="Cohen S.P."/>
        </authorList>
    </citation>
    <scope>NUCLEOTIDE SEQUENCE [LARGE SCALE GENOMIC DNA]</scope>
    <source>
        <strain evidence="1 2">GH-19</strain>
    </source>
</reference>
<keyword evidence="2" id="KW-1185">Reference proteome</keyword>